<comment type="caution">
    <text evidence="1">The sequence shown here is derived from an EMBL/GenBank/DDBJ whole genome shotgun (WGS) entry which is preliminary data.</text>
</comment>
<dbReference type="RefSeq" id="WP_177099425.1">
    <property type="nucleotide sequence ID" value="NZ_JACAQB010000002.1"/>
</dbReference>
<accession>A0A7Y8C0B8</accession>
<evidence type="ECO:0000313" key="2">
    <source>
        <dbReference type="Proteomes" id="UP000539985"/>
    </source>
</evidence>
<dbReference type="Proteomes" id="UP000539985">
    <property type="component" value="Unassembled WGS sequence"/>
</dbReference>
<dbReference type="EMBL" id="JACAQB010000002">
    <property type="protein sequence ID" value="NWB94384.1"/>
    <property type="molecule type" value="Genomic_DNA"/>
</dbReference>
<proteinExistence type="predicted"/>
<gene>
    <name evidence="1" type="ORF">HX882_00585</name>
</gene>
<sequence length="254" mass="29160">MLYIETVFLFRHPAWHCKKPLTQLLSGEGMVTKEELQHFIRGEVHRDFFVELEALIPQSFQKADEECRELLRYTPPEELRGQMRHSLVQEVLAGMRRWSPIVRPTKPKGHNYVLLKIGNLRVTSVVLPWQKDIRSAKYRSELKALNESLAPTQVDWIDDLTQTVNEQRIHALVVVHAPAPQADNQSEPRAIILAVPYFNGKGFHMSCTLGDLVEGYADDGSVDQRPVVLVKLRDKMCDAEEADDVDNDEHESER</sequence>
<name>A0A7Y8C0B8_9PSED</name>
<evidence type="ECO:0000313" key="1">
    <source>
        <dbReference type="EMBL" id="NWB94384.1"/>
    </source>
</evidence>
<organism evidence="1 2">
    <name type="scientific">Pseudomonas gingeri</name>
    <dbReference type="NCBI Taxonomy" id="117681"/>
    <lineage>
        <taxon>Bacteria</taxon>
        <taxon>Pseudomonadati</taxon>
        <taxon>Pseudomonadota</taxon>
        <taxon>Gammaproteobacteria</taxon>
        <taxon>Pseudomonadales</taxon>
        <taxon>Pseudomonadaceae</taxon>
        <taxon>Pseudomonas</taxon>
    </lineage>
</organism>
<protein>
    <submittedName>
        <fullName evidence="1">Uncharacterized protein</fullName>
    </submittedName>
</protein>
<reference evidence="1 2" key="1">
    <citation type="submission" date="2020-04" db="EMBL/GenBank/DDBJ databases">
        <title>Molecular characterization of pseudomonads from Agaricus bisporus reveal novel blotch 2 pathogens in Western Europe.</title>
        <authorList>
            <person name="Taparia T."/>
            <person name="Krijger M."/>
            <person name="Haynes E."/>
            <person name="Elpinstone J.G."/>
            <person name="Noble R."/>
            <person name="Van Der Wolf J."/>
        </authorList>
    </citation>
    <scope>NUCLEOTIDE SEQUENCE [LARGE SCALE GENOMIC DNA]</scope>
    <source>
        <strain evidence="1 2">H7001</strain>
    </source>
</reference>
<dbReference type="AlphaFoldDB" id="A0A7Y8C0B8"/>